<feature type="compositionally biased region" description="Acidic residues" evidence="2">
    <location>
        <begin position="136"/>
        <end position="149"/>
    </location>
</feature>
<organism evidence="4 5">
    <name type="scientific">Cetraspora pellucida</name>
    <dbReference type="NCBI Taxonomy" id="1433469"/>
    <lineage>
        <taxon>Eukaryota</taxon>
        <taxon>Fungi</taxon>
        <taxon>Fungi incertae sedis</taxon>
        <taxon>Mucoromycota</taxon>
        <taxon>Glomeromycotina</taxon>
        <taxon>Glomeromycetes</taxon>
        <taxon>Diversisporales</taxon>
        <taxon>Gigasporaceae</taxon>
        <taxon>Cetraspora</taxon>
    </lineage>
</organism>
<evidence type="ECO:0000313" key="5">
    <source>
        <dbReference type="Proteomes" id="UP000789759"/>
    </source>
</evidence>
<proteinExistence type="predicted"/>
<gene>
    <name evidence="4" type="ORF">CPELLU_LOCUS10765</name>
</gene>
<dbReference type="OrthoDB" id="2442656at2759"/>
<comment type="caution">
    <text evidence="4">The sequence shown here is derived from an EMBL/GenBank/DDBJ whole genome shotgun (WGS) entry which is preliminary data.</text>
</comment>
<keyword evidence="1" id="KW-0862">Zinc</keyword>
<protein>
    <submittedName>
        <fullName evidence="4">21807_t:CDS:1</fullName>
    </submittedName>
</protein>
<dbReference type="Proteomes" id="UP000789759">
    <property type="component" value="Unassembled WGS sequence"/>
</dbReference>
<evidence type="ECO:0000256" key="1">
    <source>
        <dbReference type="PROSITE-ProRule" id="PRU00325"/>
    </source>
</evidence>
<feature type="domain" description="SWIM-type" evidence="3">
    <location>
        <begin position="55"/>
        <end position="91"/>
    </location>
</feature>
<keyword evidence="5" id="KW-1185">Reference proteome</keyword>
<name>A0A9N9HJG7_9GLOM</name>
<evidence type="ECO:0000313" key="4">
    <source>
        <dbReference type="EMBL" id="CAG8680592.1"/>
    </source>
</evidence>
<dbReference type="InterPro" id="IPR007527">
    <property type="entry name" value="Znf_SWIM"/>
</dbReference>
<feature type="region of interest" description="Disordered" evidence="2">
    <location>
        <begin position="129"/>
        <end position="164"/>
    </location>
</feature>
<evidence type="ECO:0000259" key="3">
    <source>
        <dbReference type="PROSITE" id="PS50966"/>
    </source>
</evidence>
<accession>A0A9N9HJG7</accession>
<evidence type="ECO:0000256" key="2">
    <source>
        <dbReference type="SAM" id="MobiDB-lite"/>
    </source>
</evidence>
<dbReference type="PROSITE" id="PS50966">
    <property type="entry name" value="ZF_SWIM"/>
    <property type="match status" value="1"/>
</dbReference>
<keyword evidence="1" id="KW-0863">Zinc-finger</keyword>
<dbReference type="GO" id="GO:0008270">
    <property type="term" value="F:zinc ion binding"/>
    <property type="evidence" value="ECO:0007669"/>
    <property type="project" value="UniProtKB-KW"/>
</dbReference>
<sequence length="317" mass="36544">MQKFSQVAYLFPSVKHDKLARKLIDMNKIAKYKVEKLSEKIYVEVKSETMPGLIYTTCVYGQPTDICCQCPDFLQSRVMCKHLHAAAFYIEDLHKQEQYSHLPAMNFPTYQESQNIRSNVYADKFEIPTGFGDDDHVSDEDNIDDENENTENKKNDNNDGSTSTSSKEILTYIRHILGSNTPIEVSQSNAPTSTSTPLKYNIVEINNLNIAAIYQQEIKEFLESTSKCLQELQNNLIFLQNLVKSKYSIQEHFNYSDQNTLLSHLHNIVTLDDFKKTQDLVNIIYKETGHHKRIASDISIIPLEQEKKQQQKPSYKS</sequence>
<reference evidence="4" key="1">
    <citation type="submission" date="2021-06" db="EMBL/GenBank/DDBJ databases">
        <authorList>
            <person name="Kallberg Y."/>
            <person name="Tangrot J."/>
            <person name="Rosling A."/>
        </authorList>
    </citation>
    <scope>NUCLEOTIDE SEQUENCE</scope>
    <source>
        <strain evidence="4">FL966</strain>
    </source>
</reference>
<dbReference type="EMBL" id="CAJVQA010009063">
    <property type="protein sequence ID" value="CAG8680592.1"/>
    <property type="molecule type" value="Genomic_DNA"/>
</dbReference>
<dbReference type="AlphaFoldDB" id="A0A9N9HJG7"/>
<keyword evidence="1" id="KW-0479">Metal-binding</keyword>